<keyword evidence="3 6" id="KW-0812">Transmembrane</keyword>
<dbReference type="EMBL" id="FNAV01000016">
    <property type="protein sequence ID" value="SDF28422.1"/>
    <property type="molecule type" value="Genomic_DNA"/>
</dbReference>
<feature type="transmembrane region" description="Helical" evidence="6">
    <location>
        <begin position="202"/>
        <end position="229"/>
    </location>
</feature>
<keyword evidence="5 6" id="KW-0472">Membrane</keyword>
<dbReference type="GO" id="GO:0055085">
    <property type="term" value="P:transmembrane transport"/>
    <property type="evidence" value="ECO:0007669"/>
    <property type="project" value="TreeGrafter"/>
</dbReference>
<dbReference type="RefSeq" id="WP_008883371.1">
    <property type="nucleotide sequence ID" value="NZ_FNAV01000016.1"/>
</dbReference>
<dbReference type="InterPro" id="IPR002549">
    <property type="entry name" value="AI-2E-like"/>
</dbReference>
<dbReference type="Proteomes" id="UP000198994">
    <property type="component" value="Unassembled WGS sequence"/>
</dbReference>
<comment type="subcellular location">
    <subcellularLocation>
        <location evidence="1">Membrane</location>
        <topology evidence="1">Multi-pass membrane protein</topology>
    </subcellularLocation>
</comment>
<feature type="transmembrane region" description="Helical" evidence="6">
    <location>
        <begin position="235"/>
        <end position="254"/>
    </location>
</feature>
<evidence type="ECO:0000256" key="5">
    <source>
        <dbReference type="ARBA" id="ARBA00023136"/>
    </source>
</evidence>
<accession>A0A1G7JU26</accession>
<keyword evidence="4 6" id="KW-1133">Transmembrane helix</keyword>
<evidence type="ECO:0000256" key="2">
    <source>
        <dbReference type="ARBA" id="ARBA00009773"/>
    </source>
</evidence>
<evidence type="ECO:0000313" key="8">
    <source>
        <dbReference type="Proteomes" id="UP000198994"/>
    </source>
</evidence>
<name>A0A1G7JU26_9RHOB</name>
<feature type="transmembrane region" description="Helical" evidence="6">
    <location>
        <begin position="261"/>
        <end position="280"/>
    </location>
</feature>
<evidence type="ECO:0000256" key="3">
    <source>
        <dbReference type="ARBA" id="ARBA00022692"/>
    </source>
</evidence>
<dbReference type="GO" id="GO:0016020">
    <property type="term" value="C:membrane"/>
    <property type="evidence" value="ECO:0007669"/>
    <property type="project" value="UniProtKB-SubCell"/>
</dbReference>
<dbReference type="AlphaFoldDB" id="A0A1G7JU26"/>
<comment type="similarity">
    <text evidence="2">Belongs to the autoinducer-2 exporter (AI-2E) (TC 2.A.86) family.</text>
</comment>
<proteinExistence type="inferred from homology"/>
<reference evidence="8" key="1">
    <citation type="submission" date="2016-10" db="EMBL/GenBank/DDBJ databases">
        <authorList>
            <person name="Varghese N."/>
            <person name="Submissions S."/>
        </authorList>
    </citation>
    <scope>NUCLEOTIDE SEQUENCE [LARGE SCALE GENOMIC DNA]</scope>
    <source>
        <strain evidence="8">DSM 10146</strain>
    </source>
</reference>
<feature type="transmembrane region" description="Helical" evidence="6">
    <location>
        <begin position="133"/>
        <end position="157"/>
    </location>
</feature>
<dbReference type="PANTHER" id="PTHR21716:SF64">
    <property type="entry name" value="AI-2 TRANSPORT PROTEIN TQSA"/>
    <property type="match status" value="1"/>
</dbReference>
<keyword evidence="8" id="KW-1185">Reference proteome</keyword>
<sequence>MNLPQITYLTALLIMLGYILHIGKPVILPVLIALIALYILSNVTDRLGRVPVIGRLPALLRRLIVLLAFTVLTVLSFAYLADTFTQVAAALPGYESNIDALVLRAAHVFGIEDQPTWAKVRSATIDRFQVQSYIGPVLLSLRGFGGTLFLVTLYAFFMMAERAVMARKLANAFGDPERETRTIALFERINTRVGDYLSVKTVVNIILGLLSYGVLLIFGIDFALFWAILIGLLNYIPYIGSLIAVIFPVLLSLAQTGSYSAASMVAVGLTVAQMFVAGYLEPRMMSRTFNLSPFVVLFALAFWGALWGLPGAVLAVPLTASMIIVLAEIPATRPIAILLSASGRL</sequence>
<dbReference type="OrthoDB" id="9799225at2"/>
<feature type="transmembrane region" description="Helical" evidence="6">
    <location>
        <begin position="6"/>
        <end position="39"/>
    </location>
</feature>
<dbReference type="PANTHER" id="PTHR21716">
    <property type="entry name" value="TRANSMEMBRANE PROTEIN"/>
    <property type="match status" value="1"/>
</dbReference>
<evidence type="ECO:0000256" key="4">
    <source>
        <dbReference type="ARBA" id="ARBA00022989"/>
    </source>
</evidence>
<evidence type="ECO:0000256" key="6">
    <source>
        <dbReference type="SAM" id="Phobius"/>
    </source>
</evidence>
<dbReference type="Pfam" id="PF01594">
    <property type="entry name" value="AI-2E_transport"/>
    <property type="match status" value="1"/>
</dbReference>
<evidence type="ECO:0000256" key="1">
    <source>
        <dbReference type="ARBA" id="ARBA00004141"/>
    </source>
</evidence>
<feature type="transmembrane region" description="Helical" evidence="6">
    <location>
        <begin position="59"/>
        <end position="81"/>
    </location>
</feature>
<protein>
    <submittedName>
        <fullName evidence="7">Predicted PurR-regulated permease PerM</fullName>
    </submittedName>
</protein>
<evidence type="ECO:0000313" key="7">
    <source>
        <dbReference type="EMBL" id="SDF28422.1"/>
    </source>
</evidence>
<feature type="transmembrane region" description="Helical" evidence="6">
    <location>
        <begin position="300"/>
        <end position="327"/>
    </location>
</feature>
<organism evidence="7 8">
    <name type="scientific">Salipiger thiooxidans</name>
    <dbReference type="NCBI Taxonomy" id="282683"/>
    <lineage>
        <taxon>Bacteria</taxon>
        <taxon>Pseudomonadati</taxon>
        <taxon>Pseudomonadota</taxon>
        <taxon>Alphaproteobacteria</taxon>
        <taxon>Rhodobacterales</taxon>
        <taxon>Roseobacteraceae</taxon>
        <taxon>Salipiger</taxon>
    </lineage>
</organism>
<gene>
    <name evidence="7" type="ORF">SAMN04488105_11653</name>
</gene>